<dbReference type="CDD" id="cd00158">
    <property type="entry name" value="RHOD"/>
    <property type="match status" value="1"/>
</dbReference>
<dbReference type="SUPFAM" id="SSF52821">
    <property type="entry name" value="Rhodanese/Cell cycle control phosphatase"/>
    <property type="match status" value="1"/>
</dbReference>
<name>A0A9X2DQE0_9BACI</name>
<keyword evidence="3" id="KW-1185">Reference proteome</keyword>
<organism evidence="2 3">
    <name type="scientific">Halalkalibacter oceani</name>
    <dbReference type="NCBI Taxonomy" id="1653776"/>
    <lineage>
        <taxon>Bacteria</taxon>
        <taxon>Bacillati</taxon>
        <taxon>Bacillota</taxon>
        <taxon>Bacilli</taxon>
        <taxon>Bacillales</taxon>
        <taxon>Bacillaceae</taxon>
        <taxon>Halalkalibacter</taxon>
    </lineage>
</organism>
<dbReference type="PANTHER" id="PTHR43031:SF17">
    <property type="entry name" value="SULFURTRANSFERASE YTWF-RELATED"/>
    <property type="match status" value="1"/>
</dbReference>
<feature type="domain" description="Rhodanese" evidence="1">
    <location>
        <begin position="22"/>
        <end position="107"/>
    </location>
</feature>
<evidence type="ECO:0000259" key="1">
    <source>
        <dbReference type="PROSITE" id="PS50206"/>
    </source>
</evidence>
<sequence>MAFEQDGIIQVEPEELKELLKQEDRPIIIDVRELDEYEEAHIPGLPLIPMQTIPAVAPDLDKDQDYLFVCRSGNRSQNVALYLQNQGFTNVKNYAGGMLAWTGETVSGAEWVVRSPEELKKEK</sequence>
<dbReference type="InterPro" id="IPR050229">
    <property type="entry name" value="GlpE_sulfurtransferase"/>
</dbReference>
<dbReference type="InterPro" id="IPR036873">
    <property type="entry name" value="Rhodanese-like_dom_sf"/>
</dbReference>
<dbReference type="Proteomes" id="UP001139179">
    <property type="component" value="Unassembled WGS sequence"/>
</dbReference>
<evidence type="ECO:0000313" key="3">
    <source>
        <dbReference type="Proteomes" id="UP001139179"/>
    </source>
</evidence>
<dbReference type="PANTHER" id="PTHR43031">
    <property type="entry name" value="FAD-DEPENDENT OXIDOREDUCTASE"/>
    <property type="match status" value="1"/>
</dbReference>
<dbReference type="AlphaFoldDB" id="A0A9X2DQE0"/>
<dbReference type="SMART" id="SM00450">
    <property type="entry name" value="RHOD"/>
    <property type="match status" value="1"/>
</dbReference>
<proteinExistence type="predicted"/>
<dbReference type="EMBL" id="JAMBOL010000012">
    <property type="protein sequence ID" value="MCM3715166.1"/>
    <property type="molecule type" value="Genomic_DNA"/>
</dbReference>
<dbReference type="RefSeq" id="WP_251223923.1">
    <property type="nucleotide sequence ID" value="NZ_JAMBOL010000012.1"/>
</dbReference>
<reference evidence="2" key="1">
    <citation type="submission" date="2022-05" db="EMBL/GenBank/DDBJ databases">
        <title>Comparative Genomics of Spacecraft Associated Microbes.</title>
        <authorList>
            <person name="Tran M.T."/>
            <person name="Wright A."/>
            <person name="Seuylemezian A."/>
            <person name="Eisen J."/>
            <person name="Coil D."/>
        </authorList>
    </citation>
    <scope>NUCLEOTIDE SEQUENCE</scope>
    <source>
        <strain evidence="2">214.1.1</strain>
    </source>
</reference>
<dbReference type="InterPro" id="IPR001763">
    <property type="entry name" value="Rhodanese-like_dom"/>
</dbReference>
<dbReference type="Pfam" id="PF00581">
    <property type="entry name" value="Rhodanese"/>
    <property type="match status" value="1"/>
</dbReference>
<evidence type="ECO:0000313" key="2">
    <source>
        <dbReference type="EMBL" id="MCM3715166.1"/>
    </source>
</evidence>
<accession>A0A9X2DQE0</accession>
<gene>
    <name evidence="2" type="ORF">M3202_13840</name>
</gene>
<dbReference type="Gene3D" id="3.40.250.10">
    <property type="entry name" value="Rhodanese-like domain"/>
    <property type="match status" value="1"/>
</dbReference>
<comment type="caution">
    <text evidence="2">The sequence shown here is derived from an EMBL/GenBank/DDBJ whole genome shotgun (WGS) entry which is preliminary data.</text>
</comment>
<dbReference type="PROSITE" id="PS50206">
    <property type="entry name" value="RHODANESE_3"/>
    <property type="match status" value="1"/>
</dbReference>
<protein>
    <submittedName>
        <fullName evidence="2">Rhodanese-like domain-containing protein</fullName>
    </submittedName>
</protein>